<evidence type="ECO:0000256" key="1">
    <source>
        <dbReference type="SAM" id="Phobius"/>
    </source>
</evidence>
<dbReference type="RefSeq" id="WP_150385149.1">
    <property type="nucleotide sequence ID" value="NZ_BAAAFS010000006.1"/>
</dbReference>
<proteinExistence type="predicted"/>
<dbReference type="AlphaFoldDB" id="A0A5M9QZL1"/>
<keyword evidence="1" id="KW-0812">Transmembrane</keyword>
<sequence>MRKGKLIIVLQGNYLRLIKIFSRVIEEAFPFIYFYYIFNKKKDSIYDVTFSNLESYSKLADEKIVERLEDEHNRAKEIDDKTFKFTLALSISLSIVSAGASGVVKFLPESYLSSYISFVFFLSSFYMLCGGLISLGSLKTLPKFGYGTYFEINKSRDGLIKAIAGQEKVNTIRHIRNELSYMSLRNGFLLILFALILCLFILATCFFTSHLRYEPLISYYL</sequence>
<dbReference type="EMBL" id="VXKB01000007">
    <property type="protein sequence ID" value="KAA8713302.1"/>
    <property type="molecule type" value="Genomic_DNA"/>
</dbReference>
<dbReference type="Proteomes" id="UP000322181">
    <property type="component" value="Unassembled WGS sequence"/>
</dbReference>
<comment type="caution">
    <text evidence="2">The sequence shown here is derived from an EMBL/GenBank/DDBJ whole genome shotgun (WGS) entry which is preliminary data.</text>
</comment>
<accession>A0A5M9QZL1</accession>
<keyword evidence="1" id="KW-0472">Membrane</keyword>
<gene>
    <name evidence="2" type="ORF">F4V73_17535</name>
</gene>
<feature type="transmembrane region" description="Helical" evidence="1">
    <location>
        <begin position="83"/>
        <end position="103"/>
    </location>
</feature>
<protein>
    <submittedName>
        <fullName evidence="2">Uncharacterized protein</fullName>
    </submittedName>
</protein>
<feature type="transmembrane region" description="Helical" evidence="1">
    <location>
        <begin position="20"/>
        <end position="38"/>
    </location>
</feature>
<evidence type="ECO:0000313" key="3">
    <source>
        <dbReference type="Proteomes" id="UP000322181"/>
    </source>
</evidence>
<organism evidence="2 3">
    <name type="scientific">Morganella psychrotolerans</name>
    <dbReference type="NCBI Taxonomy" id="368603"/>
    <lineage>
        <taxon>Bacteria</taxon>
        <taxon>Pseudomonadati</taxon>
        <taxon>Pseudomonadota</taxon>
        <taxon>Gammaproteobacteria</taxon>
        <taxon>Enterobacterales</taxon>
        <taxon>Morganellaceae</taxon>
        <taxon>Morganella</taxon>
    </lineage>
</organism>
<evidence type="ECO:0000313" key="2">
    <source>
        <dbReference type="EMBL" id="KAA8713302.1"/>
    </source>
</evidence>
<feature type="transmembrane region" description="Helical" evidence="1">
    <location>
        <begin position="188"/>
        <end position="211"/>
    </location>
</feature>
<reference evidence="2 3" key="1">
    <citation type="submission" date="2019-09" db="EMBL/GenBank/DDBJ databases">
        <title>Draft genome sequence of various Type strains from the CCUG.</title>
        <authorList>
            <person name="Pineiro-Iglesias B."/>
            <person name="Tunovic T."/>
            <person name="Unosson C."/>
            <person name="Inganas E."/>
            <person name="Ohlen M."/>
            <person name="Cardew S."/>
            <person name="Jensie-Markopoulos S."/>
            <person name="Salva-Serra F."/>
            <person name="Jaen-Luchoro D."/>
            <person name="Karlsson R."/>
            <person name="Svensson-Stadler L."/>
            <person name="Chun J."/>
            <person name="Moore E."/>
        </authorList>
    </citation>
    <scope>NUCLEOTIDE SEQUENCE [LARGE SCALE GENOMIC DNA]</scope>
    <source>
        <strain evidence="2 3">CCUG 53682T</strain>
    </source>
</reference>
<keyword evidence="1" id="KW-1133">Transmembrane helix</keyword>
<feature type="transmembrane region" description="Helical" evidence="1">
    <location>
        <begin position="115"/>
        <end position="135"/>
    </location>
</feature>
<name>A0A5M9QZL1_9GAMM</name>